<keyword evidence="2" id="KW-1185">Reference proteome</keyword>
<dbReference type="EMBL" id="JABBNU010000008">
    <property type="protein sequence ID" value="NMM49512.1"/>
    <property type="molecule type" value="Genomic_DNA"/>
</dbReference>
<gene>
    <name evidence="1" type="ORF">HH304_13975</name>
</gene>
<dbReference type="InterPro" id="IPR018641">
    <property type="entry name" value="Trfase_1_rSAM/seldom-assoc"/>
</dbReference>
<dbReference type="NCBIfam" id="TIGR04282">
    <property type="entry name" value="glyco_like_cofC"/>
    <property type="match status" value="1"/>
</dbReference>
<name>A0A848J8Y4_9BACT</name>
<dbReference type="PANTHER" id="PTHR36529">
    <property type="entry name" value="SLL1095 PROTEIN"/>
    <property type="match status" value="1"/>
</dbReference>
<sequence length="200" mass="22657">MSNTKLIVFVKRPEKGKVKTRLAKDLGDDKALEIYTKLLLHTASLIEEIEWPTFVYYKDEIVRNDLFSLPWVIKKVQSNGDLGAKMKNAFVEVKEETEAEKIIIIGSDCYDLATDHLIMASEKLNNHDVVIGPSNDGGYYLLGLKSIQSNLFNNIEWSTETVLAETIKKCKESGLSIHLIEELVDIDTIEDLKSIKNELI</sequence>
<dbReference type="GO" id="GO:0016740">
    <property type="term" value="F:transferase activity"/>
    <property type="evidence" value="ECO:0007669"/>
    <property type="project" value="UniProtKB-KW"/>
</dbReference>
<reference evidence="1 2" key="1">
    <citation type="submission" date="2020-04" db="EMBL/GenBank/DDBJ databases">
        <title>Flammeovirgaceae bacterium KN852 isolated from deep sea.</title>
        <authorList>
            <person name="Zhang D.-C."/>
        </authorList>
    </citation>
    <scope>NUCLEOTIDE SEQUENCE [LARGE SCALE GENOMIC DNA]</scope>
    <source>
        <strain evidence="1 2">KN852</strain>
    </source>
</reference>
<evidence type="ECO:0000313" key="2">
    <source>
        <dbReference type="Proteomes" id="UP000559010"/>
    </source>
</evidence>
<dbReference type="Pfam" id="PF09837">
    <property type="entry name" value="DUF2064"/>
    <property type="match status" value="1"/>
</dbReference>
<dbReference type="AlphaFoldDB" id="A0A848J8Y4"/>
<dbReference type="PANTHER" id="PTHR36529:SF1">
    <property type="entry name" value="GLYCOSYLTRANSFERASE"/>
    <property type="match status" value="1"/>
</dbReference>
<dbReference type="Proteomes" id="UP000559010">
    <property type="component" value="Unassembled WGS sequence"/>
</dbReference>
<proteinExistence type="predicted"/>
<dbReference type="RefSeq" id="WP_169682690.1">
    <property type="nucleotide sequence ID" value="NZ_JABBNU010000008.1"/>
</dbReference>
<organism evidence="1 2">
    <name type="scientific">Marinigracilibium pacificum</name>
    <dbReference type="NCBI Taxonomy" id="2729599"/>
    <lineage>
        <taxon>Bacteria</taxon>
        <taxon>Pseudomonadati</taxon>
        <taxon>Bacteroidota</taxon>
        <taxon>Cytophagia</taxon>
        <taxon>Cytophagales</taxon>
        <taxon>Flammeovirgaceae</taxon>
        <taxon>Marinigracilibium</taxon>
    </lineage>
</organism>
<dbReference type="SUPFAM" id="SSF53448">
    <property type="entry name" value="Nucleotide-diphospho-sugar transferases"/>
    <property type="match status" value="1"/>
</dbReference>
<comment type="caution">
    <text evidence="1">The sequence shown here is derived from an EMBL/GenBank/DDBJ whole genome shotgun (WGS) entry which is preliminary data.</text>
</comment>
<dbReference type="InterPro" id="IPR029044">
    <property type="entry name" value="Nucleotide-diphossugar_trans"/>
</dbReference>
<keyword evidence="1" id="KW-0808">Transferase</keyword>
<dbReference type="Gene3D" id="3.90.550.10">
    <property type="entry name" value="Spore Coat Polysaccharide Biosynthesis Protein SpsA, Chain A"/>
    <property type="match status" value="1"/>
</dbReference>
<evidence type="ECO:0000313" key="1">
    <source>
        <dbReference type="EMBL" id="NMM49512.1"/>
    </source>
</evidence>
<protein>
    <submittedName>
        <fullName evidence="1">Glycosyltransferase</fullName>
    </submittedName>
</protein>
<accession>A0A848J8Y4</accession>